<dbReference type="Pfam" id="PF00856">
    <property type="entry name" value="SET"/>
    <property type="match status" value="1"/>
</dbReference>
<feature type="compositionally biased region" description="Basic and acidic residues" evidence="1">
    <location>
        <begin position="350"/>
        <end position="361"/>
    </location>
</feature>
<feature type="compositionally biased region" description="Basic and acidic residues" evidence="1">
    <location>
        <begin position="1161"/>
        <end position="1171"/>
    </location>
</feature>
<dbReference type="InterPro" id="IPR004045">
    <property type="entry name" value="Glutathione_S-Trfase_N"/>
</dbReference>
<feature type="domain" description="GST N-terminal" evidence="3">
    <location>
        <begin position="2"/>
        <end position="79"/>
    </location>
</feature>
<feature type="compositionally biased region" description="Low complexity" evidence="1">
    <location>
        <begin position="547"/>
        <end position="560"/>
    </location>
</feature>
<feature type="compositionally biased region" description="Basic and acidic residues" evidence="1">
    <location>
        <begin position="387"/>
        <end position="409"/>
    </location>
</feature>
<dbReference type="PANTHER" id="PTHR33480:SF1">
    <property type="entry name" value="TYR RECOMBINASE DOMAIN-CONTAINING PROTEIN"/>
    <property type="match status" value="1"/>
</dbReference>
<protein>
    <submittedName>
        <fullName evidence="4">Hematopoietic prostaglandin D synthase</fullName>
    </submittedName>
</protein>
<evidence type="ECO:0000259" key="2">
    <source>
        <dbReference type="PROSITE" id="PS50280"/>
    </source>
</evidence>
<evidence type="ECO:0000259" key="3">
    <source>
        <dbReference type="PROSITE" id="PS50404"/>
    </source>
</evidence>
<dbReference type="SUPFAM" id="SSF82199">
    <property type="entry name" value="SET domain"/>
    <property type="match status" value="1"/>
</dbReference>
<dbReference type="InterPro" id="IPR046341">
    <property type="entry name" value="SET_dom_sf"/>
</dbReference>
<feature type="compositionally biased region" description="Acidic residues" evidence="1">
    <location>
        <begin position="1133"/>
        <end position="1157"/>
    </location>
</feature>
<dbReference type="PANTHER" id="PTHR33480">
    <property type="entry name" value="SET DOMAIN-CONTAINING PROTEIN-RELATED"/>
    <property type="match status" value="1"/>
</dbReference>
<evidence type="ECO:0000313" key="5">
    <source>
        <dbReference type="Proteomes" id="UP001152320"/>
    </source>
</evidence>
<proteinExistence type="predicted"/>
<accession>A0A9Q0YH44</accession>
<feature type="region of interest" description="Disordered" evidence="1">
    <location>
        <begin position="262"/>
        <end position="575"/>
    </location>
</feature>
<dbReference type="SMART" id="SM00317">
    <property type="entry name" value="SET"/>
    <property type="match status" value="1"/>
</dbReference>
<reference evidence="4" key="1">
    <citation type="submission" date="2021-10" db="EMBL/GenBank/DDBJ databases">
        <title>Tropical sea cucumber genome reveals ecological adaptation and Cuvierian tubules defense mechanism.</title>
        <authorList>
            <person name="Chen T."/>
        </authorList>
    </citation>
    <scope>NUCLEOTIDE SEQUENCE</scope>
    <source>
        <strain evidence="4">Nanhai2018</strain>
        <tissue evidence="4">Muscle</tissue>
    </source>
</reference>
<evidence type="ECO:0000256" key="1">
    <source>
        <dbReference type="SAM" id="MobiDB-lite"/>
    </source>
</evidence>
<dbReference type="Proteomes" id="UP001152320">
    <property type="component" value="Chromosome 21"/>
</dbReference>
<dbReference type="SFLD" id="SFLDS00019">
    <property type="entry name" value="Glutathione_Transferase_(cytos"/>
    <property type="match status" value="1"/>
</dbReference>
<name>A0A9Q0YH44_HOLLE</name>
<dbReference type="Gene3D" id="2.170.270.10">
    <property type="entry name" value="SET domain"/>
    <property type="match status" value="1"/>
</dbReference>
<dbReference type="SUPFAM" id="SSF52833">
    <property type="entry name" value="Thioredoxin-like"/>
    <property type="match status" value="1"/>
</dbReference>
<dbReference type="OrthoDB" id="5376140at2759"/>
<comment type="caution">
    <text evidence="4">The sequence shown here is derived from an EMBL/GenBank/DDBJ whole genome shotgun (WGS) entry which is preliminary data.</text>
</comment>
<feature type="domain" description="SET" evidence="2">
    <location>
        <begin position="101"/>
        <end position="222"/>
    </location>
</feature>
<feature type="compositionally biased region" description="Basic and acidic residues" evidence="1">
    <location>
        <begin position="1178"/>
        <end position="1190"/>
    </location>
</feature>
<feature type="compositionally biased region" description="Gly residues" evidence="1">
    <location>
        <begin position="340"/>
        <end position="349"/>
    </location>
</feature>
<evidence type="ECO:0000313" key="4">
    <source>
        <dbReference type="EMBL" id="KAJ8021969.1"/>
    </source>
</evidence>
<dbReference type="FunFam" id="3.40.30.10:FF:000035">
    <property type="entry name" value="hematopoietic prostaglandin D synthase"/>
    <property type="match status" value="1"/>
</dbReference>
<dbReference type="CDD" id="cd03039">
    <property type="entry name" value="GST_N_Sigma_like"/>
    <property type="match status" value="1"/>
</dbReference>
<dbReference type="Gene3D" id="1.20.1050.130">
    <property type="match status" value="1"/>
</dbReference>
<keyword evidence="5" id="KW-1185">Reference proteome</keyword>
<dbReference type="EMBL" id="JAIZAY010000021">
    <property type="protein sequence ID" value="KAJ8021969.1"/>
    <property type="molecule type" value="Genomic_DNA"/>
</dbReference>
<gene>
    <name evidence="4" type="ORF">HOLleu_39322</name>
</gene>
<dbReference type="InterPro" id="IPR001214">
    <property type="entry name" value="SET_dom"/>
</dbReference>
<dbReference type="AlphaFoldDB" id="A0A9Q0YH44"/>
<sequence>MVVFKLTYFDVRGRAEPIRYLFALAGVEYEDKRLTSEEWKKLKPNTPFGGLPILEVDGKVLGQTQAICRHVAHMHDMRRSSRKRPRPQAEGFEEFLHKDPPGFAVKNVKEKGRAVFAHQFFPKGAFLFNYQGELISGKEGNKREKENPSVFRFFFRHMDRRWCVDATSEELWGESLCRLVNHGAPDEINSKIVPQTWNKSPILALYATRDINSGEEILYNYGLKESDLPWKKMGELSLCGQTCSQLPCHNVGDKQPCPRAECGHPGTPSAERAELGSPGPQGPPGEKGVLVAHLPGLDGDAQDKESQVSQGTQGLDPLGPGRDVGELELPGVDCPNPHGSGRGSGGKNGDNGKDVEPDPPRPQESPEQEVEPSASLPSLDGGDAEVEESHILQDLQGHEDPLVAERKTSCEPGLPVVDSPPSNCGRRGSRRENENNSEQGTDGERKLVWPPGPPEDINRPGPSGFTGQCGENVTRDDRGEVVLARLGDVGFLGPPCEPGYGYSSEKEESPTSSEDEGSYYVPSSPVAGSSEESNDFDLAFPHLANAPSTSKSDKTTVSSPDQDESKVITVKTTSNEDGRRYDKTTVCFYCEKPQTKLPRHLRTWHTDKSAVCDWMEETDETLKDAKLTKIRNLGNHIHNCNVLKAGKGELIVKYRPSEEVEAIQYVPCPTCYGYFVRRYLWKHKCPLNTSESSDDKVKLRGDRLRAASLLLPGPANIHSTLRELLSKLREDDVSRCIKSDDLIIQLATKEFHKLGHDPEQQGYIRTKLREIAKLLQEVRIVSGEPNGTLSDFIHPGKYQDVVSAARIVAGFDYNTHLYKSPSLALKLGYTLKKCAMIMKGNALQEGDERVVKLSTDFHQLCEMKWTDDVAMHAHRSLTEAKRNNTKTLPLAEDVVCLTEYLRKSGAEEKKNLIQGKSEVLSSWKKLNEITVTQIMMFNRKRQGEVSKMKTDDYAKRSLAPDVDYVTEGLSNFEKQLCKQFKRVEIVGKKGNTVPVLLTADMEESVDLLLEKRKDIGIHENNKFLFPCGSENSEGHVRAADCIRKFAVLSGAKNPTCLRSTNLRKQIATISQVLNLRDNELDVLAQFMGHDVRVHREFYRLPESTVQIAKVSKLLLSLEKGGTSKLAGKTLEEINLEEDDDVSDGDGTLSDESEDESSIDLHQAKKLAEEKQTSSNEKSSGDETEKEDQASLKRRVKVRRKPWTEEEVAVVKAAFQKEILLHRLPGKADIEKVLKRNSCLKGRSWRNVKDFIRNRYTRSARKGRRGAEFF</sequence>
<dbReference type="InterPro" id="IPR040079">
    <property type="entry name" value="Glutathione_S-Trfase"/>
</dbReference>
<dbReference type="PROSITE" id="PS50404">
    <property type="entry name" value="GST_NTER"/>
    <property type="match status" value="1"/>
</dbReference>
<dbReference type="Pfam" id="PF02798">
    <property type="entry name" value="GST_N"/>
    <property type="match status" value="1"/>
</dbReference>
<dbReference type="InterPro" id="IPR036249">
    <property type="entry name" value="Thioredoxin-like_sf"/>
</dbReference>
<organism evidence="4 5">
    <name type="scientific">Holothuria leucospilota</name>
    <name type="common">Black long sea cucumber</name>
    <name type="synonym">Mertensiothuria leucospilota</name>
    <dbReference type="NCBI Taxonomy" id="206669"/>
    <lineage>
        <taxon>Eukaryota</taxon>
        <taxon>Metazoa</taxon>
        <taxon>Echinodermata</taxon>
        <taxon>Eleutherozoa</taxon>
        <taxon>Echinozoa</taxon>
        <taxon>Holothuroidea</taxon>
        <taxon>Aspidochirotacea</taxon>
        <taxon>Aspidochirotida</taxon>
        <taxon>Holothuriidae</taxon>
        <taxon>Holothuria</taxon>
    </lineage>
</organism>
<dbReference type="PROSITE" id="PS50280">
    <property type="entry name" value="SET"/>
    <property type="match status" value="1"/>
</dbReference>
<feature type="region of interest" description="Disordered" evidence="1">
    <location>
        <begin position="1128"/>
        <end position="1192"/>
    </location>
</feature>